<dbReference type="SUPFAM" id="SSF55874">
    <property type="entry name" value="ATPase domain of HSP90 chaperone/DNA topoisomerase II/histidine kinase"/>
    <property type="match status" value="1"/>
</dbReference>
<comment type="catalytic activity">
    <reaction evidence="1">
        <text>ATP + protein L-histidine = ADP + protein N-phospho-L-histidine.</text>
        <dbReference type="EC" id="2.7.13.3"/>
    </reaction>
</comment>
<evidence type="ECO:0000259" key="12">
    <source>
        <dbReference type="PROSITE" id="PS50885"/>
    </source>
</evidence>
<name>A0A087CIY8_9BIFI</name>
<keyword evidence="5 13" id="KW-0808">Transferase</keyword>
<dbReference type="Gene3D" id="3.30.565.10">
    <property type="entry name" value="Histidine kinase-like ATPase, C-terminal domain"/>
    <property type="match status" value="1"/>
</dbReference>
<protein>
    <recommendedName>
        <fullName evidence="3">histidine kinase</fullName>
        <ecNumber evidence="3">2.7.13.3</ecNumber>
    </recommendedName>
</protein>
<evidence type="ECO:0000256" key="3">
    <source>
        <dbReference type="ARBA" id="ARBA00012438"/>
    </source>
</evidence>
<keyword evidence="9" id="KW-0902">Two-component regulatory system</keyword>
<dbReference type="Pfam" id="PF00672">
    <property type="entry name" value="HAMP"/>
    <property type="match status" value="1"/>
</dbReference>
<dbReference type="PANTHER" id="PTHR43547">
    <property type="entry name" value="TWO-COMPONENT HISTIDINE KINASE"/>
    <property type="match status" value="1"/>
</dbReference>
<dbReference type="EMBL" id="JGZI01000007">
    <property type="protein sequence ID" value="KFI83238.1"/>
    <property type="molecule type" value="Genomic_DNA"/>
</dbReference>
<feature type="transmembrane region" description="Helical" evidence="10">
    <location>
        <begin position="28"/>
        <end position="51"/>
    </location>
</feature>
<dbReference type="SMART" id="SM00387">
    <property type="entry name" value="HATPase_c"/>
    <property type="match status" value="1"/>
</dbReference>
<dbReference type="InterPro" id="IPR003660">
    <property type="entry name" value="HAMP_dom"/>
</dbReference>
<dbReference type="Pfam" id="PF02518">
    <property type="entry name" value="HATPase_c"/>
    <property type="match status" value="1"/>
</dbReference>
<dbReference type="Gene3D" id="6.10.340.10">
    <property type="match status" value="1"/>
</dbReference>
<dbReference type="Gene3D" id="1.10.287.130">
    <property type="match status" value="1"/>
</dbReference>
<dbReference type="InterPro" id="IPR036097">
    <property type="entry name" value="HisK_dim/P_sf"/>
</dbReference>
<evidence type="ECO:0000256" key="4">
    <source>
        <dbReference type="ARBA" id="ARBA00022553"/>
    </source>
</evidence>
<keyword evidence="14" id="KW-1185">Reference proteome</keyword>
<evidence type="ECO:0000313" key="13">
    <source>
        <dbReference type="EMBL" id="KFI83238.1"/>
    </source>
</evidence>
<feature type="transmembrane region" description="Helical" evidence="10">
    <location>
        <begin position="88"/>
        <end position="111"/>
    </location>
</feature>
<reference evidence="13 14" key="1">
    <citation type="submission" date="2014-03" db="EMBL/GenBank/DDBJ databases">
        <title>Genomics of Bifidobacteria.</title>
        <authorList>
            <person name="Ventura M."/>
            <person name="Milani C."/>
            <person name="Lugli G.A."/>
        </authorList>
    </citation>
    <scope>NUCLEOTIDE SEQUENCE [LARGE SCALE GENOMIC DNA]</scope>
    <source>
        <strain evidence="13 14">LMG 21775</strain>
    </source>
</reference>
<evidence type="ECO:0000256" key="6">
    <source>
        <dbReference type="ARBA" id="ARBA00022692"/>
    </source>
</evidence>
<proteinExistence type="predicted"/>
<dbReference type="CDD" id="cd06225">
    <property type="entry name" value="HAMP"/>
    <property type="match status" value="1"/>
</dbReference>
<evidence type="ECO:0000256" key="8">
    <source>
        <dbReference type="ARBA" id="ARBA00022989"/>
    </source>
</evidence>
<evidence type="ECO:0000259" key="11">
    <source>
        <dbReference type="PROSITE" id="PS50109"/>
    </source>
</evidence>
<dbReference type="EC" id="2.7.13.3" evidence="3"/>
<keyword evidence="8 10" id="KW-1133">Transmembrane helix</keyword>
<keyword evidence="6 10" id="KW-0812">Transmembrane</keyword>
<evidence type="ECO:0000256" key="1">
    <source>
        <dbReference type="ARBA" id="ARBA00000085"/>
    </source>
</evidence>
<evidence type="ECO:0000256" key="5">
    <source>
        <dbReference type="ARBA" id="ARBA00022679"/>
    </source>
</evidence>
<dbReference type="PRINTS" id="PR00344">
    <property type="entry name" value="BCTRLSENSOR"/>
</dbReference>
<accession>A0A087CIY8</accession>
<dbReference type="SMART" id="SM00388">
    <property type="entry name" value="HisKA"/>
    <property type="match status" value="1"/>
</dbReference>
<dbReference type="InterPro" id="IPR036890">
    <property type="entry name" value="HATPase_C_sf"/>
</dbReference>
<dbReference type="InterPro" id="IPR004358">
    <property type="entry name" value="Sig_transdc_His_kin-like_C"/>
</dbReference>
<sequence>MKESRRTANTEKSRASFPRFQPRSFGGVFLLSMLIVVGLTVSTTVIVNLAVSPWLLGTHIRDAQLPGVHQAAIDAQVMKHVEIAARTANAIALGISLLIGLGAAIGSSLYLSHQMNAGVSGIVRASKEIAGGNYDTHVEQVSLGEEMAIVVDSFNAMVERLKTTEMHRRRLFSDLAHEIRTPVSVIRAQAEAIEDGIVSIQNSSSIFQAQAERLVALSDDLSLLSRAEEGSLPYHMHRLDLVDIARTAVDSMTVAFSTRHVYLKLDTPSTAISVVADRQRLLQVLANLLNNALHATTEGDDVQVCVTQSKGFASLSVTDTGKGMTADQIAPIFERLYRIEGSRSRQDGGSGIGLAISRQIMVAHRGTLSATSKGLGKGSTFTLTIPTTQTWNLNKTPGREGTKEHTFPFHRIYNRRSGKDDTYMEHEHESRHILPSSKHFIIT</sequence>
<dbReference type="FunFam" id="3.30.565.10:FF:000006">
    <property type="entry name" value="Sensor histidine kinase WalK"/>
    <property type="match status" value="1"/>
</dbReference>
<gene>
    <name evidence="13" type="ORF">BPSY_0334</name>
</gene>
<dbReference type="InterPro" id="IPR003661">
    <property type="entry name" value="HisK_dim/P_dom"/>
</dbReference>
<keyword evidence="7 13" id="KW-0418">Kinase</keyword>
<feature type="domain" description="HAMP" evidence="12">
    <location>
        <begin position="113"/>
        <end position="166"/>
    </location>
</feature>
<dbReference type="GO" id="GO:0005886">
    <property type="term" value="C:plasma membrane"/>
    <property type="evidence" value="ECO:0007669"/>
    <property type="project" value="UniProtKB-SubCell"/>
</dbReference>
<comment type="subcellular location">
    <subcellularLocation>
        <location evidence="2">Cell membrane</location>
    </subcellularLocation>
</comment>
<dbReference type="eggNOG" id="COG5002">
    <property type="taxonomic scope" value="Bacteria"/>
</dbReference>
<dbReference type="PROSITE" id="PS50109">
    <property type="entry name" value="HIS_KIN"/>
    <property type="match status" value="1"/>
</dbReference>
<dbReference type="PROSITE" id="PS50885">
    <property type="entry name" value="HAMP"/>
    <property type="match status" value="1"/>
</dbReference>
<evidence type="ECO:0000256" key="7">
    <source>
        <dbReference type="ARBA" id="ARBA00022777"/>
    </source>
</evidence>
<comment type="caution">
    <text evidence="13">The sequence shown here is derived from an EMBL/GenBank/DDBJ whole genome shotgun (WGS) entry which is preliminary data.</text>
</comment>
<evidence type="ECO:0000256" key="10">
    <source>
        <dbReference type="SAM" id="Phobius"/>
    </source>
</evidence>
<dbReference type="SUPFAM" id="SSF158472">
    <property type="entry name" value="HAMP domain-like"/>
    <property type="match status" value="1"/>
</dbReference>
<keyword evidence="10" id="KW-0472">Membrane</keyword>
<dbReference type="PANTHER" id="PTHR43547:SF2">
    <property type="entry name" value="HYBRID SIGNAL TRANSDUCTION HISTIDINE KINASE C"/>
    <property type="match status" value="1"/>
</dbReference>
<feature type="domain" description="Histidine kinase" evidence="11">
    <location>
        <begin position="174"/>
        <end position="389"/>
    </location>
</feature>
<dbReference type="SUPFAM" id="SSF47384">
    <property type="entry name" value="Homodimeric domain of signal transducing histidine kinase"/>
    <property type="match status" value="1"/>
</dbReference>
<dbReference type="Proteomes" id="UP000029050">
    <property type="component" value="Unassembled WGS sequence"/>
</dbReference>
<dbReference type="InterPro" id="IPR003594">
    <property type="entry name" value="HATPase_dom"/>
</dbReference>
<dbReference type="STRING" id="218140.BPSY_0334"/>
<keyword evidence="4" id="KW-0597">Phosphoprotein</keyword>
<dbReference type="CDD" id="cd00082">
    <property type="entry name" value="HisKA"/>
    <property type="match status" value="1"/>
</dbReference>
<dbReference type="AlphaFoldDB" id="A0A087CIY8"/>
<evidence type="ECO:0000256" key="9">
    <source>
        <dbReference type="ARBA" id="ARBA00023012"/>
    </source>
</evidence>
<dbReference type="Pfam" id="PF00512">
    <property type="entry name" value="HisKA"/>
    <property type="match status" value="1"/>
</dbReference>
<dbReference type="SMART" id="SM00304">
    <property type="entry name" value="HAMP"/>
    <property type="match status" value="1"/>
</dbReference>
<dbReference type="GO" id="GO:0000155">
    <property type="term" value="F:phosphorelay sensor kinase activity"/>
    <property type="evidence" value="ECO:0007669"/>
    <property type="project" value="InterPro"/>
</dbReference>
<evidence type="ECO:0000256" key="2">
    <source>
        <dbReference type="ARBA" id="ARBA00004236"/>
    </source>
</evidence>
<evidence type="ECO:0000313" key="14">
    <source>
        <dbReference type="Proteomes" id="UP000029050"/>
    </source>
</evidence>
<organism evidence="13 14">
    <name type="scientific">Bifidobacterium psychraerophilum</name>
    <dbReference type="NCBI Taxonomy" id="218140"/>
    <lineage>
        <taxon>Bacteria</taxon>
        <taxon>Bacillati</taxon>
        <taxon>Actinomycetota</taxon>
        <taxon>Actinomycetes</taxon>
        <taxon>Bifidobacteriales</taxon>
        <taxon>Bifidobacteriaceae</taxon>
        <taxon>Bifidobacterium</taxon>
    </lineage>
</organism>
<dbReference type="InterPro" id="IPR005467">
    <property type="entry name" value="His_kinase_dom"/>
</dbReference>